<dbReference type="InterPro" id="IPR038081">
    <property type="entry name" value="CalX-like_sf"/>
</dbReference>
<keyword evidence="8" id="KW-1185">Reference proteome</keyword>
<keyword evidence="4" id="KW-0406">Ion transport</keyword>
<dbReference type="Pfam" id="PF03160">
    <property type="entry name" value="Calx-beta"/>
    <property type="match status" value="2"/>
</dbReference>
<evidence type="ECO:0000256" key="5">
    <source>
        <dbReference type="SAM" id="MobiDB-lite"/>
    </source>
</evidence>
<keyword evidence="4" id="KW-0813">Transport</keyword>
<dbReference type="Proteomes" id="UP001054945">
    <property type="component" value="Unassembled WGS sequence"/>
</dbReference>
<dbReference type="InterPro" id="IPR051171">
    <property type="entry name" value="CaCA"/>
</dbReference>
<sequence length="331" mass="36479">MVRSRAQDCHTRYGLCAVQRKADLPGRRDQEEYSIPDHRRPHSGALESFELELLDPSSGPGVLNFRGLGPRTTALITIADDDISPGILILEKPSYTVREADGKIQIGVSRVDGSQGRVRVQYQTVPLTAIPGSDFVPVSGELVFEDGVTRRVIDIQILNDQRREATEDFEVQIFNPVADGQLINFRGLGSTSLAVVSILDDDNRGAGDGGRSTDGTGRRGLHSADSGTNRVGQWSSHSSFFTLRMTLLLEVPISRLSVAPSTSMRGVKRRTISLGIVDDSLREAFESFLVEVYPEDDPTNKSTAFVTILDNDSEYPRTFSQNIEALWFLRP</sequence>
<dbReference type="PANTHER" id="PTHR11878">
    <property type="entry name" value="SODIUM/CALCIUM EXCHANGER"/>
    <property type="match status" value="1"/>
</dbReference>
<accession>A0AAV4XA31</accession>
<evidence type="ECO:0000256" key="2">
    <source>
        <dbReference type="ARBA" id="ARBA00022737"/>
    </source>
</evidence>
<dbReference type="EMBL" id="BPLR01000050">
    <property type="protein sequence ID" value="GIY91766.1"/>
    <property type="molecule type" value="Genomic_DNA"/>
</dbReference>
<evidence type="ECO:0000313" key="8">
    <source>
        <dbReference type="Proteomes" id="UP001054945"/>
    </source>
</evidence>
<keyword evidence="7" id="KW-0675">Receptor</keyword>
<evidence type="ECO:0000259" key="6">
    <source>
        <dbReference type="SMART" id="SM00237"/>
    </source>
</evidence>
<reference evidence="7 8" key="1">
    <citation type="submission" date="2021-06" db="EMBL/GenBank/DDBJ databases">
        <title>Caerostris extrusa draft genome.</title>
        <authorList>
            <person name="Kono N."/>
            <person name="Arakawa K."/>
        </authorList>
    </citation>
    <scope>NUCLEOTIDE SEQUENCE [LARGE SCALE GENOMIC DNA]</scope>
</reference>
<evidence type="ECO:0000313" key="7">
    <source>
        <dbReference type="EMBL" id="GIY91766.1"/>
    </source>
</evidence>
<dbReference type="SUPFAM" id="SSF141072">
    <property type="entry name" value="CalX-like"/>
    <property type="match status" value="2"/>
</dbReference>
<dbReference type="InterPro" id="IPR003644">
    <property type="entry name" value="Calx_beta"/>
</dbReference>
<dbReference type="GO" id="GO:0007154">
    <property type="term" value="P:cell communication"/>
    <property type="evidence" value="ECO:0007669"/>
    <property type="project" value="InterPro"/>
</dbReference>
<dbReference type="AlphaFoldDB" id="A0AAV4XA31"/>
<gene>
    <name evidence="7" type="primary">Gpr98</name>
    <name evidence="7" type="ORF">CEXT_712561</name>
</gene>
<evidence type="ECO:0000256" key="4">
    <source>
        <dbReference type="ARBA" id="ARBA00023065"/>
    </source>
</evidence>
<dbReference type="SMART" id="SM00237">
    <property type="entry name" value="Calx_beta"/>
    <property type="match status" value="1"/>
</dbReference>
<evidence type="ECO:0000256" key="3">
    <source>
        <dbReference type="ARBA" id="ARBA00022837"/>
    </source>
</evidence>
<feature type="domain" description="Calx-beta" evidence="6">
    <location>
        <begin position="74"/>
        <end position="174"/>
    </location>
</feature>
<proteinExistence type="predicted"/>
<keyword evidence="2" id="KW-0677">Repeat</keyword>
<organism evidence="7 8">
    <name type="scientific">Caerostris extrusa</name>
    <name type="common">Bark spider</name>
    <name type="synonym">Caerostris bankana</name>
    <dbReference type="NCBI Taxonomy" id="172846"/>
    <lineage>
        <taxon>Eukaryota</taxon>
        <taxon>Metazoa</taxon>
        <taxon>Ecdysozoa</taxon>
        <taxon>Arthropoda</taxon>
        <taxon>Chelicerata</taxon>
        <taxon>Arachnida</taxon>
        <taxon>Araneae</taxon>
        <taxon>Araneomorphae</taxon>
        <taxon>Entelegynae</taxon>
        <taxon>Araneoidea</taxon>
        <taxon>Araneidae</taxon>
        <taxon>Caerostris</taxon>
    </lineage>
</organism>
<dbReference type="GO" id="GO:0030001">
    <property type="term" value="P:metal ion transport"/>
    <property type="evidence" value="ECO:0007669"/>
    <property type="project" value="TreeGrafter"/>
</dbReference>
<dbReference type="PANTHER" id="PTHR11878:SF65">
    <property type="entry name" value="NA_CA-EXCHANGE PROTEIN, ISOFORM G"/>
    <property type="match status" value="1"/>
</dbReference>
<keyword evidence="1" id="KW-0732">Signal</keyword>
<keyword evidence="3" id="KW-0106">Calcium</keyword>
<evidence type="ECO:0000256" key="1">
    <source>
        <dbReference type="ARBA" id="ARBA00022729"/>
    </source>
</evidence>
<dbReference type="Gene3D" id="2.60.40.2030">
    <property type="match status" value="1"/>
</dbReference>
<comment type="caution">
    <text evidence="7">The sequence shown here is derived from an EMBL/GenBank/DDBJ whole genome shotgun (WGS) entry which is preliminary data.</text>
</comment>
<dbReference type="GO" id="GO:0016020">
    <property type="term" value="C:membrane"/>
    <property type="evidence" value="ECO:0007669"/>
    <property type="project" value="InterPro"/>
</dbReference>
<protein>
    <submittedName>
        <fullName evidence="7">G-protein coupled receptor 98</fullName>
    </submittedName>
</protein>
<name>A0AAV4XA31_CAEEX</name>
<feature type="region of interest" description="Disordered" evidence="5">
    <location>
        <begin position="204"/>
        <end position="230"/>
    </location>
</feature>